<dbReference type="EMBL" id="NEVL01000002">
    <property type="protein sequence ID" value="OZI38993.1"/>
    <property type="molecule type" value="Genomic_DNA"/>
</dbReference>
<gene>
    <name evidence="1" type="ORF">CEG14_05510</name>
</gene>
<organism evidence="1 2">
    <name type="scientific">Bordetella genomosp. 1</name>
    <dbReference type="NCBI Taxonomy" id="1395607"/>
    <lineage>
        <taxon>Bacteria</taxon>
        <taxon>Pseudomonadati</taxon>
        <taxon>Pseudomonadota</taxon>
        <taxon>Betaproteobacteria</taxon>
        <taxon>Burkholderiales</taxon>
        <taxon>Alcaligenaceae</taxon>
        <taxon>Bordetella</taxon>
    </lineage>
</organism>
<dbReference type="OrthoDB" id="8689083at2"/>
<reference evidence="1 2" key="1">
    <citation type="submission" date="2017-05" db="EMBL/GenBank/DDBJ databases">
        <title>Complete and WGS of Bordetella genogroups.</title>
        <authorList>
            <person name="Spilker T."/>
            <person name="LiPuma J."/>
        </authorList>
    </citation>
    <scope>NUCLEOTIDE SEQUENCE [LARGE SCALE GENOMIC DNA]</scope>
    <source>
        <strain evidence="1 2">AU17610</strain>
    </source>
</reference>
<evidence type="ECO:0000313" key="2">
    <source>
        <dbReference type="Proteomes" id="UP000217005"/>
    </source>
</evidence>
<accession>A0A261SRR9</accession>
<dbReference type="AlphaFoldDB" id="A0A261SRR9"/>
<dbReference type="Proteomes" id="UP000217005">
    <property type="component" value="Unassembled WGS sequence"/>
</dbReference>
<evidence type="ECO:0000313" key="1">
    <source>
        <dbReference type="EMBL" id="OZI38993.1"/>
    </source>
</evidence>
<comment type="caution">
    <text evidence="1">The sequence shown here is derived from an EMBL/GenBank/DDBJ whole genome shotgun (WGS) entry which is preliminary data.</text>
</comment>
<protein>
    <submittedName>
        <fullName evidence="1">Uncharacterized protein</fullName>
    </submittedName>
</protein>
<dbReference type="RefSeq" id="WP_094825369.1">
    <property type="nucleotide sequence ID" value="NZ_NEVL01000002.1"/>
</dbReference>
<sequence>MADPIVPMEYLYGVKVVDIGDLRVARGMSRRPISTCRHLHLAYDTNERRVYCQDCESDVEPFDAFLQLVERHHALDAKAQQLREDAAHTLTSRAAKRMDEAWRSRNMAPVCPHCTSVILPEDVVNGLSMTNKEWELRRRAALASKEKNDA</sequence>
<proteinExistence type="predicted"/>
<name>A0A261SRR9_9BORD</name>